<sequence>EQMEIWSEFRKVFRVPLDSQRNVEDKREKIEELEGKETKLKKELKKRSGSKNFSSGDLNALTAKLQAQEEETKTAQSS</sequence>
<accession>A0A7T8GNV6</accession>
<feature type="coiled-coil region" evidence="1">
    <location>
        <begin position="23"/>
        <end position="78"/>
    </location>
</feature>
<proteinExistence type="predicted"/>
<protein>
    <submittedName>
        <fullName evidence="2">Uncharacterized protein</fullName>
    </submittedName>
</protein>
<organism evidence="2 3">
    <name type="scientific">Caligus rogercresseyi</name>
    <name type="common">Sea louse</name>
    <dbReference type="NCBI Taxonomy" id="217165"/>
    <lineage>
        <taxon>Eukaryota</taxon>
        <taxon>Metazoa</taxon>
        <taxon>Ecdysozoa</taxon>
        <taxon>Arthropoda</taxon>
        <taxon>Crustacea</taxon>
        <taxon>Multicrustacea</taxon>
        <taxon>Hexanauplia</taxon>
        <taxon>Copepoda</taxon>
        <taxon>Siphonostomatoida</taxon>
        <taxon>Caligidae</taxon>
        <taxon>Caligus</taxon>
    </lineage>
</organism>
<evidence type="ECO:0000256" key="1">
    <source>
        <dbReference type="SAM" id="Coils"/>
    </source>
</evidence>
<gene>
    <name evidence="2" type="ORF">FKW44_023327</name>
</gene>
<dbReference type="EMBL" id="CP045907">
    <property type="protein sequence ID" value="QQP35174.1"/>
    <property type="molecule type" value="Genomic_DNA"/>
</dbReference>
<name>A0A7T8GNV6_CALRO</name>
<dbReference type="Proteomes" id="UP000595437">
    <property type="component" value="Chromosome 18"/>
</dbReference>
<keyword evidence="1" id="KW-0175">Coiled coil</keyword>
<keyword evidence="3" id="KW-1185">Reference proteome</keyword>
<feature type="non-terminal residue" evidence="2">
    <location>
        <position position="1"/>
    </location>
</feature>
<feature type="non-terminal residue" evidence="2">
    <location>
        <position position="78"/>
    </location>
</feature>
<evidence type="ECO:0000313" key="2">
    <source>
        <dbReference type="EMBL" id="QQP35174.1"/>
    </source>
</evidence>
<reference evidence="3" key="1">
    <citation type="submission" date="2021-01" db="EMBL/GenBank/DDBJ databases">
        <title>Caligus Genome Assembly.</title>
        <authorList>
            <person name="Gallardo-Escarate C."/>
        </authorList>
    </citation>
    <scope>NUCLEOTIDE SEQUENCE [LARGE SCALE GENOMIC DNA]</scope>
</reference>
<dbReference type="AlphaFoldDB" id="A0A7T8GNV6"/>
<evidence type="ECO:0000313" key="3">
    <source>
        <dbReference type="Proteomes" id="UP000595437"/>
    </source>
</evidence>